<dbReference type="Gene3D" id="2.40.10.10">
    <property type="entry name" value="Trypsin-like serine proteases"/>
    <property type="match status" value="1"/>
</dbReference>
<dbReference type="GO" id="GO:0005615">
    <property type="term" value="C:extracellular space"/>
    <property type="evidence" value="ECO:0007669"/>
    <property type="project" value="TreeGrafter"/>
</dbReference>
<keyword evidence="3" id="KW-0645">Protease</keyword>
<dbReference type="Proteomes" id="UP000002852">
    <property type="component" value="Unassembled WGS sequence"/>
</dbReference>
<dbReference type="GO" id="GO:0006508">
    <property type="term" value="P:proteolysis"/>
    <property type="evidence" value="ECO:0007669"/>
    <property type="project" value="UniProtKB-KW"/>
</dbReference>
<keyword evidence="4" id="KW-0378">Hydrolase</keyword>
<evidence type="ECO:0000256" key="6">
    <source>
        <dbReference type="ARBA" id="ARBA00036320"/>
    </source>
</evidence>
<evidence type="ECO:0000256" key="2">
    <source>
        <dbReference type="ARBA" id="ARBA00022525"/>
    </source>
</evidence>
<keyword evidence="2" id="KW-0964">Secreted</keyword>
<keyword evidence="10" id="KW-1185">Reference proteome</keyword>
<dbReference type="SUPFAM" id="SSF50494">
    <property type="entry name" value="Trypsin-like serine proteases"/>
    <property type="match status" value="1"/>
</dbReference>
<evidence type="ECO:0000256" key="3">
    <source>
        <dbReference type="ARBA" id="ARBA00022670"/>
    </source>
</evidence>
<dbReference type="InterPro" id="IPR001254">
    <property type="entry name" value="Trypsin_dom"/>
</dbReference>
<feature type="domain" description="Peptidase S1" evidence="8">
    <location>
        <begin position="3"/>
        <end position="50"/>
    </location>
</feature>
<comment type="catalytic activity">
    <reaction evidence="6">
        <text>Preferential cleavage: Arg-|-Xaa, Lys-|-Xaa.</text>
        <dbReference type="EC" id="3.4.21.4"/>
    </reaction>
</comment>
<accession>A0A3B5QA83</accession>
<dbReference type="EC" id="3.4.21.4" evidence="7"/>
<protein>
    <recommendedName>
        <fullName evidence="7">trypsin</fullName>
        <ecNumber evidence="7">3.4.21.4</ecNumber>
    </recommendedName>
</protein>
<sequence>GRIIGVHDCDDTERLYHVRLQRSKGTETFRCGGSLIHSEWILTAAHCWKSEPGWRSELYTPTRPKSCAQKN</sequence>
<dbReference type="PANTHER" id="PTHR24264:SF65">
    <property type="entry name" value="SRCR DOMAIN-CONTAINING PROTEIN"/>
    <property type="match status" value="1"/>
</dbReference>
<proteinExistence type="predicted"/>
<dbReference type="InterPro" id="IPR050127">
    <property type="entry name" value="Serine_Proteases_S1"/>
</dbReference>
<dbReference type="GO" id="GO:0004252">
    <property type="term" value="F:serine-type endopeptidase activity"/>
    <property type="evidence" value="ECO:0007669"/>
    <property type="project" value="UniProtKB-EC"/>
</dbReference>
<evidence type="ECO:0000313" key="9">
    <source>
        <dbReference type="Ensembl" id="ENSXMAP00000027051.1"/>
    </source>
</evidence>
<evidence type="ECO:0000256" key="7">
    <source>
        <dbReference type="ARBA" id="ARBA00038868"/>
    </source>
</evidence>
<evidence type="ECO:0000256" key="4">
    <source>
        <dbReference type="ARBA" id="ARBA00022801"/>
    </source>
</evidence>
<reference evidence="9" key="4">
    <citation type="submission" date="2025-09" db="UniProtKB">
        <authorList>
            <consortium name="Ensembl"/>
        </authorList>
    </citation>
    <scope>IDENTIFICATION</scope>
    <source>
        <strain evidence="9">JP 163 A</strain>
    </source>
</reference>
<keyword evidence="5" id="KW-0720">Serine protease</keyword>
<dbReference type="PROSITE" id="PS00134">
    <property type="entry name" value="TRYPSIN_HIS"/>
    <property type="match status" value="1"/>
</dbReference>
<evidence type="ECO:0000259" key="8">
    <source>
        <dbReference type="Pfam" id="PF00089"/>
    </source>
</evidence>
<evidence type="ECO:0000256" key="5">
    <source>
        <dbReference type="ARBA" id="ARBA00022825"/>
    </source>
</evidence>
<name>A0A3B5QA83_XIPMA</name>
<reference evidence="10" key="2">
    <citation type="journal article" date="2013" name="Nat. Genet.">
        <title>The genome of the platyfish, Xiphophorus maculatus, provides insights into evolutionary adaptation and several complex traits.</title>
        <authorList>
            <person name="Schartl M."/>
            <person name="Walter R.B."/>
            <person name="Shen Y."/>
            <person name="Garcia T."/>
            <person name="Catchen J."/>
            <person name="Amores A."/>
            <person name="Braasch I."/>
            <person name="Chalopin D."/>
            <person name="Volff J.N."/>
            <person name="Lesch K.P."/>
            <person name="Bisazza A."/>
            <person name="Minx P."/>
            <person name="Hillier L."/>
            <person name="Wilson R.K."/>
            <person name="Fuerstenberg S."/>
            <person name="Boore J."/>
            <person name="Searle S."/>
            <person name="Postlethwait J.H."/>
            <person name="Warren W.C."/>
        </authorList>
    </citation>
    <scope>NUCLEOTIDE SEQUENCE [LARGE SCALE GENOMIC DNA]</scope>
    <source>
        <strain evidence="10">JP 163 A</strain>
    </source>
</reference>
<evidence type="ECO:0000256" key="1">
    <source>
        <dbReference type="ARBA" id="ARBA00004613"/>
    </source>
</evidence>
<dbReference type="GeneTree" id="ENSGT01150000287084"/>
<comment type="subcellular location">
    <subcellularLocation>
        <location evidence="1">Secreted</location>
    </subcellularLocation>
</comment>
<dbReference type="AlphaFoldDB" id="A0A3B5QA83"/>
<dbReference type="PANTHER" id="PTHR24264">
    <property type="entry name" value="TRYPSIN-RELATED"/>
    <property type="match status" value="1"/>
</dbReference>
<evidence type="ECO:0000313" key="10">
    <source>
        <dbReference type="Proteomes" id="UP000002852"/>
    </source>
</evidence>
<organism evidence="9 10">
    <name type="scientific">Xiphophorus maculatus</name>
    <name type="common">Southern platyfish</name>
    <name type="synonym">Platypoecilus maculatus</name>
    <dbReference type="NCBI Taxonomy" id="8083"/>
    <lineage>
        <taxon>Eukaryota</taxon>
        <taxon>Metazoa</taxon>
        <taxon>Chordata</taxon>
        <taxon>Craniata</taxon>
        <taxon>Vertebrata</taxon>
        <taxon>Euteleostomi</taxon>
        <taxon>Actinopterygii</taxon>
        <taxon>Neopterygii</taxon>
        <taxon>Teleostei</taxon>
        <taxon>Neoteleostei</taxon>
        <taxon>Acanthomorphata</taxon>
        <taxon>Ovalentaria</taxon>
        <taxon>Atherinomorphae</taxon>
        <taxon>Cyprinodontiformes</taxon>
        <taxon>Poeciliidae</taxon>
        <taxon>Poeciliinae</taxon>
        <taxon>Xiphophorus</taxon>
    </lineage>
</organism>
<reference evidence="9" key="3">
    <citation type="submission" date="2025-08" db="UniProtKB">
        <authorList>
            <consortium name="Ensembl"/>
        </authorList>
    </citation>
    <scope>IDENTIFICATION</scope>
    <source>
        <strain evidence="9">JP 163 A</strain>
    </source>
</reference>
<dbReference type="InterPro" id="IPR018114">
    <property type="entry name" value="TRYPSIN_HIS"/>
</dbReference>
<dbReference type="Ensembl" id="ENSXMAT00000027865.1">
    <property type="protein sequence ID" value="ENSXMAP00000027051.1"/>
    <property type="gene ID" value="ENSXMAG00000021344.1"/>
</dbReference>
<dbReference type="Pfam" id="PF00089">
    <property type="entry name" value="Trypsin"/>
    <property type="match status" value="1"/>
</dbReference>
<dbReference type="InterPro" id="IPR043504">
    <property type="entry name" value="Peptidase_S1_PA_chymotrypsin"/>
</dbReference>
<reference evidence="10" key="1">
    <citation type="submission" date="2012-01" db="EMBL/GenBank/DDBJ databases">
        <authorList>
            <person name="Walter R."/>
            <person name="Schartl M."/>
            <person name="Warren W."/>
        </authorList>
    </citation>
    <scope>NUCLEOTIDE SEQUENCE [LARGE SCALE GENOMIC DNA]</scope>
    <source>
        <strain evidence="10">JP 163 A</strain>
    </source>
</reference>
<dbReference type="InterPro" id="IPR009003">
    <property type="entry name" value="Peptidase_S1_PA"/>
</dbReference>